<sequence length="912" mass="104291">MDFLIGNPFSSPVGQRIQKATRGSLESEDWGMNMEICDIINETDDGPKDAMKAIKKRIVGNKHFREVMLALTKKRSKIEMEKKTKWWKLKKEECCEEFRQKLRQALGGQVVLPDDWETTAEVIRETGRKVLGVSSGRRKEDKETWWWNEEVQDSIQRKRLAKKKWDMDRTEENRQEYKELQRRGKREVSKAKQKAYDELYTRLHTREGEKDLYRLARQRDRDGKDVQQVRVIKDRDGKVLTSEESVQRRWKEYFEELMNEENEREKRVEGVNSVEQKVDKIRKDEVRKALKRMKSGKAVGPDDIPVESTTDATFALRILMETYRDGQRELHCVFVDLEKAYDRVPREELWYCMRKSGIAEKYVRVVQDMYERSRTVVRCAVGQTEEFNVEVGLHQGSALSPFLFAIVMDQLSEEVRQESPWTMMFADDIVICSESREQVEEDLERWRFALERRGMKVSRSKTEYMCVNEREGSGTVRLQGEEVKKVQEFKYLGSTVQSNGECGKEVLETCVKNCGHRFHVHVCTRDFVEGVLVRTILPKNNPPMVLHDRVLSLIQAWADAFRNVPSLSGVVSVYDDLKKRGLEFPMTDLDALSPIHTPIRSIPENSAPAPPAHNAEPTMHTSNMASTPTSHVPQANGAPAPISPEQKQKLRADLDLVKGNLTVMTEMLNQLRPGESSSSDTELLQQLYSVCKNMQKRVVELIPSLSEEELIGELLVINDDLNNVFIRYERFERLSTVQRTPTDQQETGNLIDLNQVPALATQTLLPPVSQPVTQPTSNPTMSAAAGDDDEFDMFAQTRGSSLAEQRKSVRYEDPGAVEGLAGALDTRLQVTAGTPAPQSAAMDDIEKWLSLEACDYDEDEDGVTSEEFDKFLAQRAKAVEHLPSVQKSSTTPGNPQQSAQKQESTQDHLFTL</sequence>
<evidence type="ECO:0000313" key="10">
    <source>
        <dbReference type="EMBL" id="KAK3556728.1"/>
    </source>
</evidence>
<feature type="compositionally biased region" description="Polar residues" evidence="6">
    <location>
        <begin position="619"/>
        <end position="633"/>
    </location>
</feature>
<dbReference type="GO" id="GO:0043130">
    <property type="term" value="F:ubiquitin binding"/>
    <property type="evidence" value="ECO:0007669"/>
    <property type="project" value="InterPro"/>
</dbReference>
<gene>
    <name evidence="10" type="ORF">QTP70_015073</name>
</gene>
<evidence type="ECO:0000259" key="8">
    <source>
        <dbReference type="PROSITE" id="PS50878"/>
    </source>
</evidence>
<dbReference type="CDD" id="cd01650">
    <property type="entry name" value="RT_nLTR_like"/>
    <property type="match status" value="1"/>
</dbReference>
<dbReference type="Pfam" id="PF03127">
    <property type="entry name" value="GAT"/>
    <property type="match status" value="1"/>
</dbReference>
<feature type="domain" description="GAT" evidence="9">
    <location>
        <begin position="645"/>
        <end position="733"/>
    </location>
</feature>
<dbReference type="GO" id="GO:0007165">
    <property type="term" value="P:signal transduction"/>
    <property type="evidence" value="ECO:0007669"/>
    <property type="project" value="TreeGrafter"/>
</dbReference>
<dbReference type="EMBL" id="JAUCMX010000001">
    <property type="protein sequence ID" value="KAK3556728.1"/>
    <property type="molecule type" value="Genomic_DNA"/>
</dbReference>
<feature type="domain" description="VHS" evidence="7">
    <location>
        <begin position="20"/>
        <end position="72"/>
    </location>
</feature>
<keyword evidence="5" id="KW-0175">Coiled coil</keyword>
<dbReference type="GO" id="GO:0005768">
    <property type="term" value="C:endosome"/>
    <property type="evidence" value="ECO:0007669"/>
    <property type="project" value="TreeGrafter"/>
</dbReference>
<reference evidence="10" key="1">
    <citation type="submission" date="2023-06" db="EMBL/GenBank/DDBJ databases">
        <title>Male Hemibagrus guttatus genome.</title>
        <authorList>
            <person name="Bian C."/>
        </authorList>
    </citation>
    <scope>NUCLEOTIDE SEQUENCE</scope>
    <source>
        <strain evidence="10">Male_cb2023</strain>
        <tissue evidence="10">Muscle</tissue>
    </source>
</reference>
<feature type="region of interest" description="Disordered" evidence="6">
    <location>
        <begin position="881"/>
        <end position="912"/>
    </location>
</feature>
<dbReference type="InterPro" id="IPR043128">
    <property type="entry name" value="Rev_trsase/Diguanyl_cyclase"/>
</dbReference>
<dbReference type="InterPro" id="IPR004152">
    <property type="entry name" value="GAT_dom"/>
</dbReference>
<dbReference type="InterPro" id="IPR008942">
    <property type="entry name" value="ENTH_VHS"/>
</dbReference>
<dbReference type="InterPro" id="IPR002014">
    <property type="entry name" value="VHS_dom"/>
</dbReference>
<organism evidence="10 11">
    <name type="scientific">Hemibagrus guttatus</name>
    <dbReference type="NCBI Taxonomy" id="175788"/>
    <lineage>
        <taxon>Eukaryota</taxon>
        <taxon>Metazoa</taxon>
        <taxon>Chordata</taxon>
        <taxon>Craniata</taxon>
        <taxon>Vertebrata</taxon>
        <taxon>Euteleostomi</taxon>
        <taxon>Actinopterygii</taxon>
        <taxon>Neopterygii</taxon>
        <taxon>Teleostei</taxon>
        <taxon>Ostariophysi</taxon>
        <taxon>Siluriformes</taxon>
        <taxon>Bagridae</taxon>
        <taxon>Hemibagrus</taxon>
    </lineage>
</organism>
<evidence type="ECO:0000259" key="9">
    <source>
        <dbReference type="PROSITE" id="PS50909"/>
    </source>
</evidence>
<feature type="domain" description="Reverse transcriptase" evidence="8">
    <location>
        <begin position="213"/>
        <end position="496"/>
    </location>
</feature>
<dbReference type="SMART" id="SM00288">
    <property type="entry name" value="VHS"/>
    <property type="match status" value="2"/>
</dbReference>
<dbReference type="Proteomes" id="UP001274896">
    <property type="component" value="Unassembled WGS sequence"/>
</dbReference>
<dbReference type="GO" id="GO:0030276">
    <property type="term" value="F:clathrin binding"/>
    <property type="evidence" value="ECO:0007669"/>
    <property type="project" value="TreeGrafter"/>
</dbReference>
<comment type="caution">
    <text evidence="10">The sequence shown here is derived from an EMBL/GenBank/DDBJ whole genome shotgun (WGS) entry which is preliminary data.</text>
</comment>
<dbReference type="PROSITE" id="PS50878">
    <property type="entry name" value="RT_POL"/>
    <property type="match status" value="1"/>
</dbReference>
<keyword evidence="11" id="KW-1185">Reference proteome</keyword>
<keyword evidence="4" id="KW-0653">Protein transport</keyword>
<feature type="domain" description="VHS" evidence="7">
    <location>
        <begin position="506"/>
        <end position="585"/>
    </location>
</feature>
<dbReference type="PROSITE" id="PS50179">
    <property type="entry name" value="VHS"/>
    <property type="match status" value="2"/>
</dbReference>
<evidence type="ECO:0000256" key="2">
    <source>
        <dbReference type="ARBA" id="ARBA00012180"/>
    </source>
</evidence>
<dbReference type="GO" id="GO:0016020">
    <property type="term" value="C:membrane"/>
    <property type="evidence" value="ECO:0007669"/>
    <property type="project" value="TreeGrafter"/>
</dbReference>
<evidence type="ECO:0000256" key="6">
    <source>
        <dbReference type="SAM" id="MobiDB-lite"/>
    </source>
</evidence>
<evidence type="ECO:0000256" key="4">
    <source>
        <dbReference type="ARBA" id="ARBA00022927"/>
    </source>
</evidence>
<feature type="region of interest" description="Disordered" evidence="6">
    <location>
        <begin position="603"/>
        <end position="645"/>
    </location>
</feature>
<feature type="compositionally biased region" description="Polar residues" evidence="6">
    <location>
        <begin position="885"/>
        <end position="903"/>
    </location>
</feature>
<proteinExistence type="inferred from homology"/>
<dbReference type="SUPFAM" id="SSF89009">
    <property type="entry name" value="GAT-like domain"/>
    <property type="match status" value="1"/>
</dbReference>
<dbReference type="Gene3D" id="1.25.40.90">
    <property type="match status" value="2"/>
</dbReference>
<dbReference type="Pfam" id="PF00078">
    <property type="entry name" value="RVT_1"/>
    <property type="match status" value="1"/>
</dbReference>
<dbReference type="GO" id="GO:0015031">
    <property type="term" value="P:protein transport"/>
    <property type="evidence" value="ECO:0007669"/>
    <property type="project" value="UniProtKB-KW"/>
</dbReference>
<accession>A0AAE0VCH6</accession>
<dbReference type="AlphaFoldDB" id="A0AAE0VCH6"/>
<evidence type="ECO:0000256" key="3">
    <source>
        <dbReference type="ARBA" id="ARBA00022448"/>
    </source>
</evidence>
<comment type="similarity">
    <text evidence="1">Belongs to the beta type-B retroviral polymerase family. HERV class-II K(HML-2) pol subfamily.</text>
</comment>
<keyword evidence="3" id="KW-0813">Transport</keyword>
<dbReference type="Gene3D" id="1.20.58.160">
    <property type="match status" value="1"/>
</dbReference>
<dbReference type="SUPFAM" id="SSF56672">
    <property type="entry name" value="DNA/RNA polymerases"/>
    <property type="match status" value="1"/>
</dbReference>
<evidence type="ECO:0000313" key="11">
    <source>
        <dbReference type="Proteomes" id="UP001274896"/>
    </source>
</evidence>
<protein>
    <recommendedName>
        <fullName evidence="2">ribonuclease H</fullName>
        <ecNumber evidence="2">3.1.26.4</ecNumber>
    </recommendedName>
</protein>
<dbReference type="GO" id="GO:0035091">
    <property type="term" value="F:phosphatidylinositol binding"/>
    <property type="evidence" value="ECO:0007669"/>
    <property type="project" value="InterPro"/>
</dbReference>
<feature type="coiled-coil region" evidence="5">
    <location>
        <begin position="160"/>
        <end position="187"/>
    </location>
</feature>
<dbReference type="GO" id="GO:0004523">
    <property type="term" value="F:RNA-DNA hybrid ribonuclease activity"/>
    <property type="evidence" value="ECO:0007669"/>
    <property type="project" value="UniProtKB-EC"/>
</dbReference>
<evidence type="ECO:0000256" key="5">
    <source>
        <dbReference type="SAM" id="Coils"/>
    </source>
</evidence>
<dbReference type="SUPFAM" id="SSF48464">
    <property type="entry name" value="ENTH/VHS domain"/>
    <property type="match status" value="2"/>
</dbReference>
<name>A0AAE0VCH6_9TELE</name>
<evidence type="ECO:0000256" key="1">
    <source>
        <dbReference type="ARBA" id="ARBA00010879"/>
    </source>
</evidence>
<dbReference type="InterPro" id="IPR038425">
    <property type="entry name" value="GAT_sf"/>
</dbReference>
<dbReference type="CDD" id="cd14233">
    <property type="entry name" value="GAT_TOM1_like"/>
    <property type="match status" value="1"/>
</dbReference>
<dbReference type="Gene3D" id="3.30.70.270">
    <property type="match status" value="1"/>
</dbReference>
<dbReference type="PROSITE" id="PS50909">
    <property type="entry name" value="GAT"/>
    <property type="match status" value="1"/>
</dbReference>
<dbReference type="EC" id="3.1.26.4" evidence="2"/>
<dbReference type="Pfam" id="PF00790">
    <property type="entry name" value="VHS"/>
    <property type="match status" value="2"/>
</dbReference>
<evidence type="ECO:0000259" key="7">
    <source>
        <dbReference type="PROSITE" id="PS50179"/>
    </source>
</evidence>
<dbReference type="InterPro" id="IPR000477">
    <property type="entry name" value="RT_dom"/>
</dbReference>
<dbReference type="PANTHER" id="PTHR13856">
    <property type="entry name" value="VHS DOMAIN CONTAINING PROTEIN FAMILY"/>
    <property type="match status" value="1"/>
</dbReference>
<dbReference type="InterPro" id="IPR043502">
    <property type="entry name" value="DNA/RNA_pol_sf"/>
</dbReference>
<dbReference type="PANTHER" id="PTHR13856:SF32">
    <property type="entry name" value="TARGET OF MYB1 MEMBRANE TRAFFICKING PROTEIN"/>
    <property type="match status" value="1"/>
</dbReference>